<feature type="chain" id="PRO_5042111959" description="G-protein coupled receptors family 3 profile domain-containing protein" evidence="16">
    <location>
        <begin position="25"/>
        <end position="1392"/>
    </location>
</feature>
<dbReference type="GO" id="GO:0007206">
    <property type="term" value="P:phospholipase C-activating G protein-coupled glutamate receptor signaling pathway"/>
    <property type="evidence" value="ECO:0007669"/>
    <property type="project" value="UniProtKB-ARBA"/>
</dbReference>
<dbReference type="InterPro" id="IPR001256">
    <property type="entry name" value="GPCR_3_mGluR1"/>
</dbReference>
<dbReference type="InterPro" id="IPR019588">
    <property type="entry name" value="Metabotropic_Glu_rcpt_Homer-bd"/>
</dbReference>
<evidence type="ECO:0000256" key="14">
    <source>
        <dbReference type="SAM" id="MobiDB-lite"/>
    </source>
</evidence>
<reference evidence="18" key="1">
    <citation type="submission" date="2022-03" db="EMBL/GenBank/DDBJ databases">
        <title>Genomic analyses of argali, domestic sheep and their hybrids provide insights into chromosomal evolution, heterosis and genetic basis of agronomic traits.</title>
        <authorList>
            <person name="Li M."/>
        </authorList>
    </citation>
    <scope>NUCLEOTIDE SEQUENCE</scope>
    <source>
        <strain evidence="18">CAU-MHL-2022a</strain>
        <tissue evidence="18">Skin</tissue>
    </source>
</reference>
<evidence type="ECO:0000313" key="19">
    <source>
        <dbReference type="Proteomes" id="UP001214576"/>
    </source>
</evidence>
<evidence type="ECO:0000256" key="9">
    <source>
        <dbReference type="ARBA" id="ARBA00023136"/>
    </source>
</evidence>
<dbReference type="InterPro" id="IPR017978">
    <property type="entry name" value="GPCR_3_C"/>
</dbReference>
<dbReference type="CDD" id="cd15449">
    <property type="entry name" value="7tmC_mGluR1"/>
    <property type="match status" value="1"/>
</dbReference>
<keyword evidence="12" id="KW-0325">Glycoprotein</keyword>
<evidence type="ECO:0000256" key="16">
    <source>
        <dbReference type="SAM" id="SignalP"/>
    </source>
</evidence>
<dbReference type="PROSITE" id="PS00981">
    <property type="entry name" value="G_PROTEIN_RECEP_F3_3"/>
    <property type="match status" value="1"/>
</dbReference>
<evidence type="ECO:0000256" key="11">
    <source>
        <dbReference type="ARBA" id="ARBA00023170"/>
    </source>
</evidence>
<dbReference type="Pfam" id="PF01094">
    <property type="entry name" value="ANF_receptor"/>
    <property type="match status" value="1"/>
</dbReference>
<gene>
    <name evidence="18" type="ORF">MG293_010583</name>
</gene>
<dbReference type="InterPro" id="IPR001828">
    <property type="entry name" value="ANF_lig-bd_rcpt"/>
</dbReference>
<dbReference type="FunFam" id="2.10.50.30:FF:000001">
    <property type="entry name" value="metabotropic glutamate receptor 1"/>
    <property type="match status" value="1"/>
</dbReference>
<dbReference type="InterPro" id="IPR028082">
    <property type="entry name" value="Peripla_BP_I"/>
</dbReference>
<feature type="compositionally biased region" description="Acidic residues" evidence="14">
    <location>
        <begin position="1315"/>
        <end position="1328"/>
    </location>
</feature>
<dbReference type="Pfam" id="PF00003">
    <property type="entry name" value="7tm_3"/>
    <property type="match status" value="1"/>
</dbReference>
<evidence type="ECO:0000256" key="4">
    <source>
        <dbReference type="ARBA" id="ARBA00022553"/>
    </source>
</evidence>
<feature type="region of interest" description="Disordered" evidence="14">
    <location>
        <begin position="1260"/>
        <end position="1373"/>
    </location>
</feature>
<dbReference type="InterPro" id="IPR038550">
    <property type="entry name" value="GPCR_3_9-Cys_sf"/>
</dbReference>
<evidence type="ECO:0000256" key="3">
    <source>
        <dbReference type="ARBA" id="ARBA00022475"/>
    </source>
</evidence>
<feature type="compositionally biased region" description="Low complexity" evidence="14">
    <location>
        <begin position="1352"/>
        <end position="1368"/>
    </location>
</feature>
<feature type="signal peptide" evidence="16">
    <location>
        <begin position="1"/>
        <end position="24"/>
    </location>
</feature>
<protein>
    <recommendedName>
        <fullName evidence="17">G-protein coupled receptors family 3 profile domain-containing protein</fullName>
    </recommendedName>
</protein>
<dbReference type="InterPro" id="IPR000162">
    <property type="entry name" value="GPCR_3_mtglu_rcpt"/>
</dbReference>
<evidence type="ECO:0000259" key="17">
    <source>
        <dbReference type="PROSITE" id="PS50259"/>
    </source>
</evidence>
<dbReference type="InterPro" id="IPR017979">
    <property type="entry name" value="GPCR_3_CS"/>
</dbReference>
<organism evidence="18 19">
    <name type="scientific">Ovis ammon polii</name>
    <dbReference type="NCBI Taxonomy" id="230172"/>
    <lineage>
        <taxon>Eukaryota</taxon>
        <taxon>Metazoa</taxon>
        <taxon>Chordata</taxon>
        <taxon>Craniata</taxon>
        <taxon>Vertebrata</taxon>
        <taxon>Euteleostomi</taxon>
        <taxon>Mammalia</taxon>
        <taxon>Eutheria</taxon>
        <taxon>Laurasiatheria</taxon>
        <taxon>Artiodactyla</taxon>
        <taxon>Ruminantia</taxon>
        <taxon>Pecora</taxon>
        <taxon>Bovidae</taxon>
        <taxon>Caprinae</taxon>
        <taxon>Ovis</taxon>
    </lineage>
</organism>
<evidence type="ECO:0000256" key="5">
    <source>
        <dbReference type="ARBA" id="ARBA00022692"/>
    </source>
</evidence>
<feature type="transmembrane region" description="Helical" evidence="15">
    <location>
        <begin position="730"/>
        <end position="751"/>
    </location>
</feature>
<feature type="transmembrane region" description="Helical" evidence="15">
    <location>
        <begin position="695"/>
        <end position="718"/>
    </location>
</feature>
<dbReference type="Proteomes" id="UP001214576">
    <property type="component" value="Unassembled WGS sequence"/>
</dbReference>
<dbReference type="FunFam" id="3.40.50.2300:FF:000145">
    <property type="entry name" value="Glutamate receptor, metabotropic"/>
    <property type="match status" value="1"/>
</dbReference>
<evidence type="ECO:0000256" key="15">
    <source>
        <dbReference type="SAM" id="Phobius"/>
    </source>
</evidence>
<dbReference type="InterPro" id="IPR000337">
    <property type="entry name" value="GPCR_3"/>
</dbReference>
<dbReference type="PRINTS" id="PR00248">
    <property type="entry name" value="GPCRMGR"/>
</dbReference>
<keyword evidence="13" id="KW-0807">Transducer</keyword>
<dbReference type="GO" id="GO:0005886">
    <property type="term" value="C:plasma membrane"/>
    <property type="evidence" value="ECO:0007669"/>
    <property type="project" value="UniProtKB-SubCell"/>
</dbReference>
<feature type="region of interest" description="Disordered" evidence="14">
    <location>
        <begin position="1160"/>
        <end position="1197"/>
    </location>
</feature>
<name>A0AAD4U626_OVIAM</name>
<proteinExistence type="inferred from homology"/>
<dbReference type="Gene3D" id="2.10.50.30">
    <property type="entry name" value="GPCR, family 3, nine cysteines domain"/>
    <property type="match status" value="1"/>
</dbReference>
<evidence type="ECO:0000256" key="7">
    <source>
        <dbReference type="ARBA" id="ARBA00022989"/>
    </source>
</evidence>
<dbReference type="PROSITE" id="PS00979">
    <property type="entry name" value="G_PROTEIN_RECEP_F3_1"/>
    <property type="match status" value="1"/>
</dbReference>
<dbReference type="PROSITE" id="PS50259">
    <property type="entry name" value="G_PROTEIN_RECEP_F3_4"/>
    <property type="match status" value="1"/>
</dbReference>
<feature type="transmembrane region" description="Helical" evidence="15">
    <location>
        <begin position="913"/>
        <end position="932"/>
    </location>
</feature>
<keyword evidence="11" id="KW-0675">Receptor</keyword>
<comment type="similarity">
    <text evidence="2">Belongs to the G-protein coupled receptor 3 family.</text>
</comment>
<feature type="domain" description="G-protein coupled receptors family 3 profile" evidence="17">
    <location>
        <begin position="693"/>
        <end position="955"/>
    </location>
</feature>
<feature type="compositionally biased region" description="Pro residues" evidence="14">
    <location>
        <begin position="1262"/>
        <end position="1278"/>
    </location>
</feature>
<dbReference type="InterPro" id="IPR050726">
    <property type="entry name" value="mGluR"/>
</dbReference>
<feature type="compositionally biased region" description="Low complexity" evidence="14">
    <location>
        <begin position="1164"/>
        <end position="1187"/>
    </location>
</feature>
<comment type="subcellular location">
    <subcellularLocation>
        <location evidence="1">Cell membrane</location>
        <topology evidence="1">Multi-pass membrane protein</topology>
    </subcellularLocation>
</comment>
<evidence type="ECO:0000256" key="13">
    <source>
        <dbReference type="ARBA" id="ARBA00023224"/>
    </source>
</evidence>
<sequence>MVRFLLVFFPTIFLEMTLLPRGPCRKVLLAGASSQRSVARMDGDVIIGALFSVHHQPPAEKVPERKCGEIREQYGIQRVEAMFHTLDKINADPVLLPNITLGSEIRDSCWHSSVALEQSIEFIRDSLISIRDDRDGLNRCLPDGQTLPPGRTKKPIAGVIGPGSSSVAIQVQNLLQLFDIPQIAYSATSIDLSDKTLYKYFLRVVPSDTLQARAMLDIVKRYNWTYVSAVHTEGNYGESGMDAFKELAAQEGLCIAHSDKIYSNAGEKSFDRLLRKLRERLPKARVVVCFCEGMTVRGLLSAMRRLGVVGEFSLIGSLLADSDFSSSLLIASILGRPCNCVGRHAFQRRKRNQGCKSYDFYTGSCFSRISGAQTFLFSDTKRRGYKNFLERNSSLKLTSTDMNVMGTRVLVYKIRSVALPSILNPIPPLAGESDGWADRDEVIEGYEVEANGGITIKLQSPEVRSFDDYFLKLRLDTNTRNPWFPEFWQHRFQCRLPGHILENPNFKRICTGNESLEENYVQDSKMGFVINAIYAMAHGLQNMHQALCPGHVGLCDAMKPIDGSKLLEFLIKSTFIGVSGEEVWFDEKGDAPGRYDIMNLQYTEANRYDYVHVGTWHEGVLNIDDYKIQMNKSGMVIRKGEVSCCWICTACKENEYVQDEFTCKACDLGWWPNADLTGCEPIPVRYLEWSNVESIIAIAFSCLGILVTLFVTLIFVLYRDTPVVKSSSRELCYIILAGIFLGYVCPFTLIAKPTITSCYLQRLLVGLSSAMCYSALVTKTNRIARILAGSKKKICTRKPRFMSAWAQVIIASILISMQLTLVITLIIMEPPMPILSYPSIKEVYLICNTSNLGVVAPLGYNGLLIMSCTYYAFKTRNVPANFNEAKYIAFTMYTTCIIWLAFVPIYFGSNYKIITTCFAVSLSVTVALGCMFTPKMYIIIAKPERNVRSAFTTSDVVRMHVGDGKLPCRSNTLLSIFRRKKPGAGNAKEERHSAQLNGVGLWKDKERLLDKSIKVAFELNHKGCFSTRENAVKSDLNENSCFYNKLALLRYSFSQGQNVLPCVGVDGIPGHSFRGNLRSLQLLESDGSNGKSVSWSEPGGRQVPKGQHTWHRLSVHVKTSETACNQTAVIKPLTKSYQGSGKSLTFSDASTKTLYNVEEEDAQPAGFSPPSSPSRAAPRRVPTAASTPPLPPHLPAEETPLFLAEPAIPKGLPPPLQQPPLPQKSFLDQLQGVVNNFSAGIPDFSSVLAVPGAVGNGGRSLFPPPAPPQHLPLLPLPLSPFAEEPASPPGEDDDEDDSERFKLLQEYLSEREGNTEEDELEEEEEEGDLPAPSKPTPEASPALTPPSPFRDSVASGSSVPSSPVSESVLCTPPNVTYASVILRDYKQSSSTL</sequence>
<accession>A0AAD4U626</accession>
<dbReference type="Gene3D" id="3.40.50.2300">
    <property type="match status" value="4"/>
</dbReference>
<comment type="caution">
    <text evidence="18">The sequence shown here is derived from an EMBL/GenBank/DDBJ whole genome shotgun (WGS) entry which is preliminary data.</text>
</comment>
<feature type="region of interest" description="Disordered" evidence="14">
    <location>
        <begin position="1088"/>
        <end position="1107"/>
    </location>
</feature>
<dbReference type="PRINTS" id="PR01051">
    <property type="entry name" value="MTABOTROPC1R"/>
</dbReference>
<dbReference type="GO" id="GO:0008066">
    <property type="term" value="F:glutamate receptor activity"/>
    <property type="evidence" value="ECO:0007669"/>
    <property type="project" value="UniProtKB-ARBA"/>
</dbReference>
<feature type="transmembrane region" description="Helical" evidence="15">
    <location>
        <begin position="805"/>
        <end position="828"/>
    </location>
</feature>
<evidence type="ECO:0000256" key="10">
    <source>
        <dbReference type="ARBA" id="ARBA00023157"/>
    </source>
</evidence>
<feature type="transmembrane region" description="Helical" evidence="15">
    <location>
        <begin position="885"/>
        <end position="907"/>
    </location>
</feature>
<keyword evidence="4" id="KW-0597">Phosphoprotein</keyword>
<feature type="transmembrane region" description="Helical" evidence="15">
    <location>
        <begin position="854"/>
        <end position="873"/>
    </location>
</feature>
<dbReference type="SUPFAM" id="SSF53822">
    <property type="entry name" value="Periplasmic binding protein-like I"/>
    <property type="match status" value="2"/>
</dbReference>
<dbReference type="FunFam" id="3.40.50.2300:FF:000219">
    <property type="entry name" value="Glutamate metabotropic receptor 5"/>
    <property type="match status" value="2"/>
</dbReference>
<keyword evidence="7 15" id="KW-1133">Transmembrane helix</keyword>
<dbReference type="GO" id="GO:0004930">
    <property type="term" value="F:G protein-coupled receptor activity"/>
    <property type="evidence" value="ECO:0007669"/>
    <property type="project" value="UniProtKB-KW"/>
</dbReference>
<evidence type="ECO:0000256" key="12">
    <source>
        <dbReference type="ARBA" id="ARBA00023180"/>
    </source>
</evidence>
<keyword evidence="19" id="KW-1185">Reference proteome</keyword>
<dbReference type="CDD" id="cd06374">
    <property type="entry name" value="PBP1_mGluR_groupI"/>
    <property type="match status" value="1"/>
</dbReference>
<keyword evidence="10" id="KW-1015">Disulfide bond</keyword>
<feature type="compositionally biased region" description="Basic and acidic residues" evidence="14">
    <location>
        <begin position="1299"/>
        <end position="1314"/>
    </location>
</feature>
<evidence type="ECO:0000256" key="8">
    <source>
        <dbReference type="ARBA" id="ARBA00023040"/>
    </source>
</evidence>
<keyword evidence="3" id="KW-1003">Cell membrane</keyword>
<evidence type="ECO:0000256" key="2">
    <source>
        <dbReference type="ARBA" id="ARBA00007242"/>
    </source>
</evidence>
<keyword evidence="8" id="KW-0297">G-protein coupled receptor</keyword>
<dbReference type="PROSITE" id="PS00980">
    <property type="entry name" value="G_PROTEIN_RECEP_F3_2"/>
    <property type="match status" value="1"/>
</dbReference>
<dbReference type="Pfam" id="PF10606">
    <property type="entry name" value="GluR_Homer-bdg"/>
    <property type="match status" value="1"/>
</dbReference>
<dbReference type="PANTHER" id="PTHR24060">
    <property type="entry name" value="METABOTROPIC GLUTAMATE RECEPTOR"/>
    <property type="match status" value="1"/>
</dbReference>
<dbReference type="EMBL" id="JAKZEL010000011">
    <property type="protein sequence ID" value="KAI4539191.1"/>
    <property type="molecule type" value="Genomic_DNA"/>
</dbReference>
<evidence type="ECO:0000313" key="18">
    <source>
        <dbReference type="EMBL" id="KAI4539191.1"/>
    </source>
</evidence>
<dbReference type="SMART" id="SM01229">
    <property type="entry name" value="GluR_Homer-bdg"/>
    <property type="match status" value="1"/>
</dbReference>
<keyword evidence="5 15" id="KW-0812">Transmembrane</keyword>
<evidence type="ECO:0000256" key="1">
    <source>
        <dbReference type="ARBA" id="ARBA00004651"/>
    </source>
</evidence>
<keyword evidence="9 15" id="KW-0472">Membrane</keyword>
<evidence type="ECO:0000256" key="6">
    <source>
        <dbReference type="ARBA" id="ARBA00022729"/>
    </source>
</evidence>
<keyword evidence="6 16" id="KW-0732">Signal</keyword>
<dbReference type="PRINTS" id="PR00593">
    <property type="entry name" value="MTABOTROPICR"/>
</dbReference>